<evidence type="ECO:0000313" key="9">
    <source>
        <dbReference type="EMBL" id="EEF22855.1"/>
    </source>
</evidence>
<evidence type="ECO:0000256" key="5">
    <source>
        <dbReference type="ARBA" id="ARBA00022777"/>
    </source>
</evidence>
<name>B9TMQ9_RICCO</name>
<dbReference type="InterPro" id="IPR051420">
    <property type="entry name" value="Ser_Thr_Kinases_DiverseReg"/>
</dbReference>
<protein>
    <recommendedName>
        <fullName evidence="1">non-specific serine/threonine protein kinase</fullName>
        <ecNumber evidence="1">2.7.11.1</ecNumber>
    </recommendedName>
</protein>
<keyword evidence="6" id="KW-0067">ATP-binding</keyword>
<evidence type="ECO:0000256" key="6">
    <source>
        <dbReference type="ARBA" id="ARBA00022840"/>
    </source>
</evidence>
<accession>B9TMQ9</accession>
<proteinExistence type="predicted"/>
<evidence type="ECO:0000256" key="1">
    <source>
        <dbReference type="ARBA" id="ARBA00012513"/>
    </source>
</evidence>
<gene>
    <name evidence="9" type="ORF">RCOM_2025550</name>
</gene>
<evidence type="ECO:0000256" key="7">
    <source>
        <dbReference type="ARBA" id="ARBA00047899"/>
    </source>
</evidence>
<dbReference type="AlphaFoldDB" id="B9TMQ9"/>
<evidence type="ECO:0000256" key="8">
    <source>
        <dbReference type="ARBA" id="ARBA00048679"/>
    </source>
</evidence>
<dbReference type="GO" id="GO:0004674">
    <property type="term" value="F:protein serine/threonine kinase activity"/>
    <property type="evidence" value="ECO:0007669"/>
    <property type="project" value="UniProtKB-KW"/>
</dbReference>
<dbReference type="PANTHER" id="PTHR48005">
    <property type="entry name" value="LEUCINE RICH REPEAT KINASE 2"/>
    <property type="match status" value="1"/>
</dbReference>
<comment type="catalytic activity">
    <reaction evidence="8">
        <text>L-seryl-[protein] + ATP = O-phospho-L-seryl-[protein] + ADP + H(+)</text>
        <dbReference type="Rhea" id="RHEA:17989"/>
        <dbReference type="Rhea" id="RHEA-COMP:9863"/>
        <dbReference type="Rhea" id="RHEA-COMP:11604"/>
        <dbReference type="ChEBI" id="CHEBI:15378"/>
        <dbReference type="ChEBI" id="CHEBI:29999"/>
        <dbReference type="ChEBI" id="CHEBI:30616"/>
        <dbReference type="ChEBI" id="CHEBI:83421"/>
        <dbReference type="ChEBI" id="CHEBI:456216"/>
        <dbReference type="EC" id="2.7.11.1"/>
    </reaction>
</comment>
<dbReference type="InParanoid" id="B9TMQ9"/>
<dbReference type="STRING" id="3988.B9TMQ9"/>
<dbReference type="GO" id="GO:0005524">
    <property type="term" value="F:ATP binding"/>
    <property type="evidence" value="ECO:0007669"/>
    <property type="project" value="UniProtKB-KW"/>
</dbReference>
<dbReference type="InterPro" id="IPR011009">
    <property type="entry name" value="Kinase-like_dom_sf"/>
</dbReference>
<evidence type="ECO:0000256" key="3">
    <source>
        <dbReference type="ARBA" id="ARBA00022679"/>
    </source>
</evidence>
<feature type="non-terminal residue" evidence="9">
    <location>
        <position position="64"/>
    </location>
</feature>
<dbReference type="EMBL" id="EQ989924">
    <property type="protein sequence ID" value="EEF22855.1"/>
    <property type="molecule type" value="Genomic_DNA"/>
</dbReference>
<keyword evidence="4" id="KW-0547">Nucleotide-binding</keyword>
<sequence length="64" mass="7002">MKVTEKCDVYSLGVVTLEIIMGHYPGELLSSSGLNAHNILLKDILDRRLPAPALELADKIVTII</sequence>
<keyword evidence="3" id="KW-0808">Transferase</keyword>
<dbReference type="SUPFAM" id="SSF56112">
    <property type="entry name" value="Protein kinase-like (PK-like)"/>
    <property type="match status" value="1"/>
</dbReference>
<organism evidence="9 10">
    <name type="scientific">Ricinus communis</name>
    <name type="common">Castor bean</name>
    <dbReference type="NCBI Taxonomy" id="3988"/>
    <lineage>
        <taxon>Eukaryota</taxon>
        <taxon>Viridiplantae</taxon>
        <taxon>Streptophyta</taxon>
        <taxon>Embryophyta</taxon>
        <taxon>Tracheophyta</taxon>
        <taxon>Spermatophyta</taxon>
        <taxon>Magnoliopsida</taxon>
        <taxon>eudicotyledons</taxon>
        <taxon>Gunneridae</taxon>
        <taxon>Pentapetalae</taxon>
        <taxon>rosids</taxon>
        <taxon>fabids</taxon>
        <taxon>Malpighiales</taxon>
        <taxon>Euphorbiaceae</taxon>
        <taxon>Acalyphoideae</taxon>
        <taxon>Acalypheae</taxon>
        <taxon>Ricinus</taxon>
    </lineage>
</organism>
<comment type="catalytic activity">
    <reaction evidence="7">
        <text>L-threonyl-[protein] + ATP = O-phospho-L-threonyl-[protein] + ADP + H(+)</text>
        <dbReference type="Rhea" id="RHEA:46608"/>
        <dbReference type="Rhea" id="RHEA-COMP:11060"/>
        <dbReference type="Rhea" id="RHEA-COMP:11605"/>
        <dbReference type="ChEBI" id="CHEBI:15378"/>
        <dbReference type="ChEBI" id="CHEBI:30013"/>
        <dbReference type="ChEBI" id="CHEBI:30616"/>
        <dbReference type="ChEBI" id="CHEBI:61977"/>
        <dbReference type="ChEBI" id="CHEBI:456216"/>
        <dbReference type="EC" id="2.7.11.1"/>
    </reaction>
</comment>
<keyword evidence="5" id="KW-0418">Kinase</keyword>
<dbReference type="Proteomes" id="UP000008311">
    <property type="component" value="Unassembled WGS sequence"/>
</dbReference>
<evidence type="ECO:0000256" key="2">
    <source>
        <dbReference type="ARBA" id="ARBA00022527"/>
    </source>
</evidence>
<evidence type="ECO:0000256" key="4">
    <source>
        <dbReference type="ARBA" id="ARBA00022741"/>
    </source>
</evidence>
<keyword evidence="2" id="KW-0723">Serine/threonine-protein kinase</keyword>
<dbReference type="EC" id="2.7.11.1" evidence="1"/>
<dbReference type="Gene3D" id="1.10.510.10">
    <property type="entry name" value="Transferase(Phosphotransferase) domain 1"/>
    <property type="match status" value="1"/>
</dbReference>
<evidence type="ECO:0000313" key="10">
    <source>
        <dbReference type="Proteomes" id="UP000008311"/>
    </source>
</evidence>
<reference evidence="10" key="1">
    <citation type="journal article" date="2010" name="Nat. Biotechnol.">
        <title>Draft genome sequence of the oilseed species Ricinus communis.</title>
        <authorList>
            <person name="Chan A.P."/>
            <person name="Crabtree J."/>
            <person name="Zhao Q."/>
            <person name="Lorenzi H."/>
            <person name="Orvis J."/>
            <person name="Puiu D."/>
            <person name="Melake-Berhan A."/>
            <person name="Jones K.M."/>
            <person name="Redman J."/>
            <person name="Chen G."/>
            <person name="Cahoon E.B."/>
            <person name="Gedil M."/>
            <person name="Stanke M."/>
            <person name="Haas B.J."/>
            <person name="Wortman J.R."/>
            <person name="Fraser-Liggett C.M."/>
            <person name="Ravel J."/>
            <person name="Rabinowicz P.D."/>
        </authorList>
    </citation>
    <scope>NUCLEOTIDE SEQUENCE [LARGE SCALE GENOMIC DNA]</scope>
    <source>
        <strain evidence="10">cv. Hale</strain>
    </source>
</reference>
<dbReference type="PANTHER" id="PTHR48005:SF16">
    <property type="entry name" value="MDIS1-INTERACTING RECEPTOR LIKE KINASE 2-LIKE ISOFORM X1"/>
    <property type="match status" value="1"/>
</dbReference>
<keyword evidence="10" id="KW-1185">Reference proteome</keyword>